<proteinExistence type="inferred from homology"/>
<dbReference type="PANTHER" id="PTHR43481">
    <property type="entry name" value="FRUCTOSE-1-PHOSPHATE PHOSPHATASE"/>
    <property type="match status" value="1"/>
</dbReference>
<dbReference type="Gene3D" id="3.40.50.1000">
    <property type="entry name" value="HAD superfamily/HAD-like"/>
    <property type="match status" value="1"/>
</dbReference>
<comment type="similarity">
    <text evidence="1">Belongs to the HAD-like hydrolase superfamily. CbbY/CbbZ/Gph/YieH family.</text>
</comment>
<geneLocation type="plasmid" evidence="2">
    <name>p-HB236076</name>
</geneLocation>
<keyword evidence="2" id="KW-0614">Plasmid</keyword>
<protein>
    <submittedName>
        <fullName evidence="2">HAD family hydrolase</fullName>
    </submittedName>
</protein>
<dbReference type="Gene3D" id="1.10.150.240">
    <property type="entry name" value="Putative phosphatase, domain 2"/>
    <property type="match status" value="1"/>
</dbReference>
<dbReference type="EMBL" id="CP162602">
    <property type="protein sequence ID" value="XDK26896.1"/>
    <property type="molecule type" value="Genomic_DNA"/>
</dbReference>
<dbReference type="GO" id="GO:0050308">
    <property type="term" value="F:sugar-phosphatase activity"/>
    <property type="evidence" value="ECO:0007669"/>
    <property type="project" value="TreeGrafter"/>
</dbReference>
<gene>
    <name evidence="2" type="ORF">AB0763_14020</name>
</gene>
<dbReference type="InterPro" id="IPR010976">
    <property type="entry name" value="B-phosphoglucomutase_hydrolase"/>
</dbReference>
<dbReference type="InterPro" id="IPR036412">
    <property type="entry name" value="HAD-like_sf"/>
</dbReference>
<dbReference type="NCBIfam" id="TIGR02009">
    <property type="entry name" value="PGMB-YQAB-SF"/>
    <property type="match status" value="1"/>
</dbReference>
<dbReference type="InterPro" id="IPR023214">
    <property type="entry name" value="HAD_sf"/>
</dbReference>
<dbReference type="NCBIfam" id="TIGR01509">
    <property type="entry name" value="HAD-SF-IA-v3"/>
    <property type="match status" value="1"/>
</dbReference>
<dbReference type="NCBIfam" id="TIGR01549">
    <property type="entry name" value="HAD-SF-IA-v1"/>
    <property type="match status" value="1"/>
</dbReference>
<evidence type="ECO:0000256" key="1">
    <source>
        <dbReference type="ARBA" id="ARBA00006171"/>
    </source>
</evidence>
<dbReference type="AlphaFoldDB" id="A0AB39HLF6"/>
<dbReference type="CDD" id="cd07505">
    <property type="entry name" value="HAD_BPGM-like"/>
    <property type="match status" value="1"/>
</dbReference>
<sequence length="205" mass="23082">MKTTDFEQYQGLIFDMDGTLIDSMPAHLQTWRLTSGHFDFPYDKEWLHSMGGMPSHKITHEINQRYQLNLDPAQVQTFKTREFLNMDLEEIVTLIPCTYELVEFFSGQKPMAVGTGSSTSTATRLLTQLGIIDRFETVVTANDVVNHKPNPDTFLLAAKRINVEPSQCVVFEDTELGLQAAHAAGMDCVLVKDNQLSFHPVTQTA</sequence>
<accession>A0AB39HLF6</accession>
<dbReference type="SFLD" id="SFLDG01129">
    <property type="entry name" value="C1.5:_HAD__Beta-PGM__Phosphata"/>
    <property type="match status" value="1"/>
</dbReference>
<dbReference type="SFLD" id="SFLDG01135">
    <property type="entry name" value="C1.5.6:_HAD__Beta-PGM__Phospha"/>
    <property type="match status" value="1"/>
</dbReference>
<name>A0AB39HLF6_9VIBR</name>
<dbReference type="SUPFAM" id="SSF56784">
    <property type="entry name" value="HAD-like"/>
    <property type="match status" value="1"/>
</dbReference>
<dbReference type="InterPro" id="IPR041492">
    <property type="entry name" value="HAD_2"/>
</dbReference>
<organism evidence="2">
    <name type="scientific">Vibrio sp. HB236076</name>
    <dbReference type="NCBI Taxonomy" id="3232307"/>
    <lineage>
        <taxon>Bacteria</taxon>
        <taxon>Pseudomonadati</taxon>
        <taxon>Pseudomonadota</taxon>
        <taxon>Gammaproteobacteria</taxon>
        <taxon>Vibrionales</taxon>
        <taxon>Vibrionaceae</taxon>
        <taxon>Vibrio</taxon>
    </lineage>
</organism>
<dbReference type="InterPro" id="IPR051806">
    <property type="entry name" value="HAD-like_SPP"/>
</dbReference>
<evidence type="ECO:0000313" key="2">
    <source>
        <dbReference type="EMBL" id="XDK26896.1"/>
    </source>
</evidence>
<dbReference type="InterPro" id="IPR023198">
    <property type="entry name" value="PGP-like_dom2"/>
</dbReference>
<keyword evidence="2" id="KW-0378">Hydrolase</keyword>
<dbReference type="PRINTS" id="PR00413">
    <property type="entry name" value="HADHALOGNASE"/>
</dbReference>
<dbReference type="PANTHER" id="PTHR43481:SF4">
    <property type="entry name" value="GLYCEROL-1-PHOSPHATE PHOSPHOHYDROLASE 1-RELATED"/>
    <property type="match status" value="1"/>
</dbReference>
<dbReference type="RefSeq" id="WP_306099810.1">
    <property type="nucleotide sequence ID" value="NZ_CP162602.1"/>
</dbReference>
<dbReference type="InterPro" id="IPR006439">
    <property type="entry name" value="HAD-SF_hydro_IA"/>
</dbReference>
<dbReference type="SFLD" id="SFLDS00003">
    <property type="entry name" value="Haloacid_Dehalogenase"/>
    <property type="match status" value="1"/>
</dbReference>
<dbReference type="KEGG" id="vih:AB0763_14020"/>
<dbReference type="Pfam" id="PF13419">
    <property type="entry name" value="HAD_2"/>
    <property type="match status" value="1"/>
</dbReference>
<reference evidence="2" key="1">
    <citation type="submission" date="2024-07" db="EMBL/GenBank/DDBJ databases">
        <title>Genome Analysis of a Potential Novel Vibrio Species Secreting pH- and Thermo-stable Alginate Lyase and its Application in Producing Alginate Oligosaccharides.</title>
        <authorList>
            <person name="Huang H."/>
            <person name="Bao K."/>
        </authorList>
    </citation>
    <scope>NUCLEOTIDE SEQUENCE</scope>
    <source>
        <strain evidence="2">HB236076</strain>
        <plasmid evidence="2">p-HB236076</plasmid>
    </source>
</reference>